<dbReference type="AlphaFoldDB" id="A0A1A9UU42"/>
<dbReference type="Proteomes" id="UP000078200">
    <property type="component" value="Unassembled WGS sequence"/>
</dbReference>
<evidence type="ECO:0000313" key="1">
    <source>
        <dbReference type="EnsemblMetazoa" id="GAUT015311-PA"/>
    </source>
</evidence>
<protein>
    <submittedName>
        <fullName evidence="1">Uncharacterized protein</fullName>
    </submittedName>
</protein>
<organism evidence="1 2">
    <name type="scientific">Glossina austeni</name>
    <name type="common">Savannah tsetse fly</name>
    <dbReference type="NCBI Taxonomy" id="7395"/>
    <lineage>
        <taxon>Eukaryota</taxon>
        <taxon>Metazoa</taxon>
        <taxon>Ecdysozoa</taxon>
        <taxon>Arthropoda</taxon>
        <taxon>Hexapoda</taxon>
        <taxon>Insecta</taxon>
        <taxon>Pterygota</taxon>
        <taxon>Neoptera</taxon>
        <taxon>Endopterygota</taxon>
        <taxon>Diptera</taxon>
        <taxon>Brachycera</taxon>
        <taxon>Muscomorpha</taxon>
        <taxon>Hippoboscoidea</taxon>
        <taxon>Glossinidae</taxon>
        <taxon>Glossina</taxon>
    </lineage>
</organism>
<dbReference type="EnsemblMetazoa" id="GAUT015311-RA">
    <property type="protein sequence ID" value="GAUT015311-PA"/>
    <property type="gene ID" value="GAUT015311"/>
</dbReference>
<accession>A0A1A9UU42</accession>
<keyword evidence="2" id="KW-1185">Reference proteome</keyword>
<name>A0A1A9UU42_GLOAU</name>
<reference evidence="1" key="1">
    <citation type="submission" date="2020-05" db="UniProtKB">
        <authorList>
            <consortium name="EnsemblMetazoa"/>
        </authorList>
    </citation>
    <scope>IDENTIFICATION</scope>
    <source>
        <strain evidence="1">TTRI</strain>
    </source>
</reference>
<proteinExistence type="predicted"/>
<evidence type="ECO:0000313" key="2">
    <source>
        <dbReference type="Proteomes" id="UP000078200"/>
    </source>
</evidence>
<dbReference type="VEuPathDB" id="VectorBase:GAUT015311"/>
<sequence>METHYYTTTHMKILLIAVIEGNESNKIKIHIYILPHITTSMKSQIIYDLISSTIVSVAAIACGAHMQAFEEHVKRFTRILTEHLLAYAVDSSSSDCDTFVNHRLSPVRLAFCWQAITANWTIAEPQVLRSVMKLNDFDDEHQ</sequence>